<evidence type="ECO:0000256" key="5">
    <source>
        <dbReference type="ARBA" id="ARBA00023008"/>
    </source>
</evidence>
<evidence type="ECO:0000313" key="11">
    <source>
        <dbReference type="EMBL" id="KAH0889360.1"/>
    </source>
</evidence>
<feature type="domain" description="EXS" evidence="9">
    <location>
        <begin position="239"/>
        <end position="438"/>
    </location>
</feature>
<dbReference type="InterPro" id="IPR003245">
    <property type="entry name" value="Phytocyanin_dom"/>
</dbReference>
<feature type="compositionally biased region" description="Polar residues" evidence="7">
    <location>
        <begin position="670"/>
        <end position="681"/>
    </location>
</feature>
<dbReference type="InterPro" id="IPR004342">
    <property type="entry name" value="EXS_C"/>
</dbReference>
<dbReference type="InterPro" id="IPR008972">
    <property type="entry name" value="Cupredoxin"/>
</dbReference>
<feature type="region of interest" description="Disordered" evidence="7">
    <location>
        <begin position="734"/>
        <end position="771"/>
    </location>
</feature>
<evidence type="ECO:0000259" key="10">
    <source>
        <dbReference type="PROSITE" id="PS51485"/>
    </source>
</evidence>
<feature type="compositionally biased region" description="Low complexity" evidence="7">
    <location>
        <begin position="608"/>
        <end position="651"/>
    </location>
</feature>
<feature type="transmembrane region" description="Helical" evidence="8">
    <location>
        <begin position="242"/>
        <end position="261"/>
    </location>
</feature>
<feature type="compositionally biased region" description="Basic and acidic residues" evidence="7">
    <location>
        <begin position="735"/>
        <end position="748"/>
    </location>
</feature>
<evidence type="ECO:0000256" key="1">
    <source>
        <dbReference type="ARBA" id="ARBA00004141"/>
    </source>
</evidence>
<dbReference type="PANTHER" id="PTHR10783:SF131">
    <property type="entry name" value="EXS (ERD1_XPR1_SYG1) FAMILY PROTEIN"/>
    <property type="match status" value="1"/>
</dbReference>
<gene>
    <name evidence="11" type="ORF">HID58_051789</name>
</gene>
<evidence type="ECO:0000256" key="6">
    <source>
        <dbReference type="ARBA" id="ARBA00023136"/>
    </source>
</evidence>
<proteinExistence type="predicted"/>
<dbReference type="Pfam" id="PF03124">
    <property type="entry name" value="EXS"/>
    <property type="match status" value="1"/>
</dbReference>
<feature type="domain" description="Phytocyanin" evidence="10">
    <location>
        <begin position="461"/>
        <end position="560"/>
    </location>
</feature>
<feature type="transmembrane region" description="Helical" evidence="8">
    <location>
        <begin position="282"/>
        <end position="298"/>
    </location>
</feature>
<feature type="transmembrane region" description="Helical" evidence="8">
    <location>
        <begin position="117"/>
        <end position="139"/>
    </location>
</feature>
<feature type="transmembrane region" description="Helical" evidence="8">
    <location>
        <begin position="310"/>
        <end position="328"/>
    </location>
</feature>
<dbReference type="PROSITE" id="PS00196">
    <property type="entry name" value="COPPER_BLUE"/>
    <property type="match status" value="1"/>
</dbReference>
<evidence type="ECO:0000313" key="12">
    <source>
        <dbReference type="Proteomes" id="UP000824890"/>
    </source>
</evidence>
<dbReference type="EMBL" id="JAGKQM010000013">
    <property type="protein sequence ID" value="KAH0889360.1"/>
    <property type="molecule type" value="Genomic_DNA"/>
</dbReference>
<dbReference type="Gene3D" id="2.60.40.420">
    <property type="entry name" value="Cupredoxins - blue copper proteins"/>
    <property type="match status" value="1"/>
</dbReference>
<evidence type="ECO:0000256" key="8">
    <source>
        <dbReference type="SAM" id="Phobius"/>
    </source>
</evidence>
<feature type="compositionally biased region" description="Basic and acidic residues" evidence="7">
    <location>
        <begin position="755"/>
        <end position="771"/>
    </location>
</feature>
<keyword evidence="2 8" id="KW-0812">Transmembrane</keyword>
<evidence type="ECO:0000256" key="7">
    <source>
        <dbReference type="SAM" id="MobiDB-lite"/>
    </source>
</evidence>
<feature type="transmembrane region" description="Helical" evidence="8">
    <location>
        <begin position="75"/>
        <end position="97"/>
    </location>
</feature>
<evidence type="ECO:0000256" key="2">
    <source>
        <dbReference type="ARBA" id="ARBA00022692"/>
    </source>
</evidence>
<feature type="transmembrane region" description="Helical" evidence="8">
    <location>
        <begin position="357"/>
        <end position="373"/>
    </location>
</feature>
<accession>A0ABQ8ABE3</accession>
<evidence type="ECO:0000256" key="4">
    <source>
        <dbReference type="ARBA" id="ARBA00022989"/>
    </source>
</evidence>
<protein>
    <recommendedName>
        <fullName evidence="13">EXS domain-containing protein</fullName>
    </recommendedName>
</protein>
<comment type="caution">
    <text evidence="11">The sequence shown here is derived from an EMBL/GenBank/DDBJ whole genome shotgun (WGS) entry which is preliminary data.</text>
</comment>
<feature type="transmembrane region" description="Helical" evidence="8">
    <location>
        <begin position="165"/>
        <end position="185"/>
    </location>
</feature>
<feature type="compositionally biased region" description="Polar residues" evidence="7">
    <location>
        <begin position="652"/>
        <end position="661"/>
    </location>
</feature>
<dbReference type="PROSITE" id="PS51485">
    <property type="entry name" value="PHYTOCYANIN"/>
    <property type="match status" value="1"/>
</dbReference>
<dbReference type="PROSITE" id="PS51380">
    <property type="entry name" value="EXS"/>
    <property type="match status" value="1"/>
</dbReference>
<evidence type="ECO:0000259" key="9">
    <source>
        <dbReference type="PROSITE" id="PS51380"/>
    </source>
</evidence>
<keyword evidence="6 8" id="KW-0472">Membrane</keyword>
<organism evidence="11 12">
    <name type="scientific">Brassica napus</name>
    <name type="common">Rape</name>
    <dbReference type="NCBI Taxonomy" id="3708"/>
    <lineage>
        <taxon>Eukaryota</taxon>
        <taxon>Viridiplantae</taxon>
        <taxon>Streptophyta</taxon>
        <taxon>Embryophyta</taxon>
        <taxon>Tracheophyta</taxon>
        <taxon>Spermatophyta</taxon>
        <taxon>Magnoliopsida</taxon>
        <taxon>eudicotyledons</taxon>
        <taxon>Gunneridae</taxon>
        <taxon>Pentapetalae</taxon>
        <taxon>rosids</taxon>
        <taxon>malvids</taxon>
        <taxon>Brassicales</taxon>
        <taxon>Brassicaceae</taxon>
        <taxon>Brassiceae</taxon>
        <taxon>Brassica</taxon>
    </lineage>
</organism>
<dbReference type="InterPro" id="IPR028871">
    <property type="entry name" value="BlueCu_1_BS"/>
</dbReference>
<sequence length="771" mass="86539">MKIEKYRFYVLLLESMFGGVFSVPVNNPHLRKSGSRLIIANLEDGVTENKVLTGENDLKNSSMQLGTIAKLRSPLILSSLKVALYVGGLYVCGKIGWESVMKMGLDTRELFFYETFLYYNPLLLITMMVWLWGVNLWVFSRTGVDYAAIFYLGPDHLSHKEIWKIVLYLSAVIILIIPFDIFYMSSRYYLLWTFWRILFPVKFLNKNKVYAQVLSDLERSVCRMVHRQVATVAWFEADSVCGSHSAVIPLVLVLPYLFRLFQCIRQYKDSKDIANIWNAGKYLTAVPVIFLSALKYFIDQDTWTYSIQPAWILSGLANTFFSFFWDVLRDWDLSVFTRIFKFTKPNLCSHLLYGRRWVYVWVIGSNLVLRWTWTYKLSAHLRNNYITVFIITLLEIYRRFQWAFFRIENVWYKINNPKRTTSHQTNPVSLQNDNGGEQEKLLAHSHSLVLATTFIGLAVATDHTIGGPRGWTVGANLKTWAAGQTFVVGDNLVFAYPSAFHDVVEVTKPEYDSCQAVKPLITFANGNSIVPLTTPGKRYFICGMPGHCTQGMKLEVNVVPAANAAPTAPLPNSVPPLNAPSPSSALPIQPLLPLNPVPVLSPSPSTPLPSSSLPLLPAQSPALSPAATSLPLFPGSPGSSSSTTTKTVGSFPSSATGTTDNIDGAGASPGDSSAKSLRQEDGTTTARLISYEDNDMSLFTPLLLQERTDHELDTATREERGDKVELQAKIWKKAHTADEGREKREKLRGFPLGPEEMKEADRDRSEESLIC</sequence>
<dbReference type="Proteomes" id="UP000824890">
    <property type="component" value="Unassembled WGS sequence"/>
</dbReference>
<comment type="subcellular location">
    <subcellularLocation>
        <location evidence="1">Membrane</location>
        <topology evidence="1">Multi-pass membrane protein</topology>
    </subcellularLocation>
</comment>
<evidence type="ECO:0008006" key="13">
    <source>
        <dbReference type="Google" id="ProtNLM"/>
    </source>
</evidence>
<dbReference type="SUPFAM" id="SSF49503">
    <property type="entry name" value="Cupredoxins"/>
    <property type="match status" value="1"/>
</dbReference>
<keyword evidence="3" id="KW-0479">Metal-binding</keyword>
<feature type="region of interest" description="Disordered" evidence="7">
    <location>
        <begin position="602"/>
        <end position="681"/>
    </location>
</feature>
<evidence type="ECO:0000256" key="3">
    <source>
        <dbReference type="ARBA" id="ARBA00022723"/>
    </source>
</evidence>
<name>A0ABQ8ABE3_BRANA</name>
<dbReference type="Pfam" id="PF02298">
    <property type="entry name" value="Cu_bind_like"/>
    <property type="match status" value="1"/>
</dbReference>
<keyword evidence="4 8" id="KW-1133">Transmembrane helix</keyword>
<dbReference type="CDD" id="cd04216">
    <property type="entry name" value="Phytocyanin"/>
    <property type="match status" value="1"/>
</dbReference>
<reference evidence="11 12" key="1">
    <citation type="submission" date="2021-05" db="EMBL/GenBank/DDBJ databases">
        <title>Genome Assembly of Synthetic Allotetraploid Brassica napus Reveals Homoeologous Exchanges between Subgenomes.</title>
        <authorList>
            <person name="Davis J.T."/>
        </authorList>
    </citation>
    <scope>NUCLEOTIDE SEQUENCE [LARGE SCALE GENOMIC DNA]</scope>
    <source>
        <strain evidence="12">cv. Da-Ae</strain>
        <tissue evidence="11">Seedling</tissue>
    </source>
</reference>
<keyword evidence="5" id="KW-0186">Copper</keyword>
<dbReference type="PANTHER" id="PTHR10783">
    <property type="entry name" value="XENOTROPIC AND POLYTROPIC RETROVIRUS RECEPTOR 1-RELATED"/>
    <property type="match status" value="1"/>
</dbReference>
<keyword evidence="12" id="KW-1185">Reference proteome</keyword>